<name>A0A4R8VEC1_9MICO</name>
<organism evidence="1 2">
    <name type="scientific">Terrimesophilobacter mesophilus</name>
    <dbReference type="NCBI Taxonomy" id="433647"/>
    <lineage>
        <taxon>Bacteria</taxon>
        <taxon>Bacillati</taxon>
        <taxon>Actinomycetota</taxon>
        <taxon>Actinomycetes</taxon>
        <taxon>Micrococcales</taxon>
        <taxon>Microbacteriaceae</taxon>
        <taxon>Terrimesophilobacter</taxon>
    </lineage>
</organism>
<dbReference type="EMBL" id="SOFI01000003">
    <property type="protein sequence ID" value="TFB80197.1"/>
    <property type="molecule type" value="Genomic_DNA"/>
</dbReference>
<dbReference type="RefSeq" id="WP_104096063.1">
    <property type="nucleotide sequence ID" value="NZ_JACHBP010000001.1"/>
</dbReference>
<dbReference type="SUPFAM" id="SSF50331">
    <property type="entry name" value="MOP-like"/>
    <property type="match status" value="1"/>
</dbReference>
<dbReference type="PROSITE" id="PS50893">
    <property type="entry name" value="ABC_TRANSPORTER_2"/>
    <property type="match status" value="1"/>
</dbReference>
<dbReference type="GO" id="GO:0016887">
    <property type="term" value="F:ATP hydrolysis activity"/>
    <property type="evidence" value="ECO:0007669"/>
    <property type="project" value="InterPro"/>
</dbReference>
<comment type="caution">
    <text evidence="1">The sequence shown here is derived from an EMBL/GenBank/DDBJ whole genome shotgun (WGS) entry which is preliminary data.</text>
</comment>
<dbReference type="GO" id="GO:0005524">
    <property type="term" value="F:ATP binding"/>
    <property type="evidence" value="ECO:0007669"/>
    <property type="project" value="UniProtKB-KW"/>
</dbReference>
<dbReference type="Proteomes" id="UP000298488">
    <property type="component" value="Unassembled WGS sequence"/>
</dbReference>
<dbReference type="PANTHER" id="PTHR42781">
    <property type="entry name" value="SPERMIDINE/PUTRESCINE IMPORT ATP-BINDING PROTEIN POTA"/>
    <property type="match status" value="1"/>
</dbReference>
<evidence type="ECO:0000313" key="2">
    <source>
        <dbReference type="Proteomes" id="UP000298488"/>
    </source>
</evidence>
<dbReference type="AlphaFoldDB" id="A0A4R8VEC1"/>
<dbReference type="PROSITE" id="PS00211">
    <property type="entry name" value="ABC_TRANSPORTER_1"/>
    <property type="match status" value="1"/>
</dbReference>
<proteinExistence type="predicted"/>
<keyword evidence="1" id="KW-0547">Nucleotide-binding</keyword>
<dbReference type="SUPFAM" id="SSF52540">
    <property type="entry name" value="P-loop containing nucleoside triphosphate hydrolases"/>
    <property type="match status" value="1"/>
</dbReference>
<evidence type="ECO:0000313" key="1">
    <source>
        <dbReference type="EMBL" id="TFB80197.1"/>
    </source>
</evidence>
<dbReference type="InterPro" id="IPR008995">
    <property type="entry name" value="Mo/tungstate-bd_C_term_dom"/>
</dbReference>
<dbReference type="Pfam" id="PF00005">
    <property type="entry name" value="ABC_tran"/>
    <property type="match status" value="1"/>
</dbReference>
<gene>
    <name evidence="1" type="ORF">E3N84_09230</name>
</gene>
<dbReference type="Gene3D" id="3.40.50.300">
    <property type="entry name" value="P-loop containing nucleotide triphosphate hydrolases"/>
    <property type="match status" value="1"/>
</dbReference>
<protein>
    <submittedName>
        <fullName evidence="1">ABC transporter ATP-binding protein</fullName>
    </submittedName>
</protein>
<sequence length="372" mass="38586">MTLSAEVVVRRGDFVLDAGLVVGAGEVLALLGPNGSGKSTFLGALAGLVPVTAGSVSVNERALTRMSAGERMSVPPHARRVGLLGQEPLLFPHLSAMHNVAFGVRAGHGRRVAADRLAEQWLADVGLAGFEERRPAELSGGQQQRVAIARALAAEPDLLLLDEPMASLDVEAASSIRTLLRERLSSTRTTTVLVTHDVVDVVVLADRVVTLERGRIADSGSASDVLGRPVNGFAASLAGLNLLAGRVTGRGLVAVANGHIFAGSGDLPPVGSEAWVAFPRSAVTVREPGAEPNPAVENSWVGTVAALEPAAGGIRIVLAGDEVIAEVPSSQVLARRLGSGSAVSLHVEPEFVTVYPRHGQAQDATDWKRASD</sequence>
<accession>A0A4R8VEC1</accession>
<dbReference type="InterPro" id="IPR003593">
    <property type="entry name" value="AAA+_ATPase"/>
</dbReference>
<dbReference type="InterPro" id="IPR027417">
    <property type="entry name" value="P-loop_NTPase"/>
</dbReference>
<dbReference type="OrthoDB" id="9112331at2"/>
<dbReference type="InterPro" id="IPR050093">
    <property type="entry name" value="ABC_SmlMolc_Importer"/>
</dbReference>
<reference evidence="1 2" key="1">
    <citation type="submission" date="2019-03" db="EMBL/GenBank/DDBJ databases">
        <title>Genomics of glacier-inhabiting Cryobacterium strains.</title>
        <authorList>
            <person name="Liu Q."/>
            <person name="Xin Y.-H."/>
        </authorList>
    </citation>
    <scope>NUCLEOTIDE SEQUENCE [LARGE SCALE GENOMIC DNA]</scope>
    <source>
        <strain evidence="1 2">CGMCC 1.10440</strain>
    </source>
</reference>
<dbReference type="InterPro" id="IPR003439">
    <property type="entry name" value="ABC_transporter-like_ATP-bd"/>
</dbReference>
<dbReference type="SMART" id="SM00382">
    <property type="entry name" value="AAA"/>
    <property type="match status" value="1"/>
</dbReference>
<dbReference type="PANTHER" id="PTHR42781:SF4">
    <property type="entry name" value="SPERMIDINE_PUTRESCINE IMPORT ATP-BINDING PROTEIN POTA"/>
    <property type="match status" value="1"/>
</dbReference>
<dbReference type="InterPro" id="IPR017871">
    <property type="entry name" value="ABC_transporter-like_CS"/>
</dbReference>
<keyword evidence="2" id="KW-1185">Reference proteome</keyword>
<keyword evidence="1" id="KW-0067">ATP-binding</keyword>